<dbReference type="SUPFAM" id="SSF48452">
    <property type="entry name" value="TPR-like"/>
    <property type="match status" value="1"/>
</dbReference>
<dbReference type="PANTHER" id="PTHR15337">
    <property type="entry name" value="ANTERIOR GRADIENT PROTEIN-RELATED"/>
    <property type="match status" value="1"/>
</dbReference>
<feature type="domain" description="Thioredoxin" evidence="2">
    <location>
        <begin position="27"/>
        <end position="149"/>
    </location>
</feature>
<protein>
    <submittedName>
        <fullName evidence="3">Thioredoxin fold domain-containing protein</fullName>
    </submittedName>
</protein>
<sequence>MIRIAKLWLAVLVLTACSGEREHAVVEAEMDREQPATIDWIDGSVEEAFAAAAREGKPLFLYWGAEWCPPCHELKATIFQRPEFIRQSRQFIMVYLDGDSERAQQYAERFSVMGYPTVIIFDTAGTELTRIPGGMNIQQYVGVLDLALNAMRPVATLLEDLSEGKSLSAADWKLLAYYSWWQDRGHALGDETLEQVAPLLAASCPAELAVEKSLLQMLAVQAWLVDADRDEDQAAQHRATVDRVLADARLAQENLGSFMMAGDVMVEYLSMGDENALAAAIQGLLRGVIDDPRMPVLTRIDALQGWVAVSLAASAPDAGLAPESQAWLRQQLTAVRSTLDSYQLHAGLNGIWQAYYHAGMPEQARASLEEGIRLSDQPYYFMADLAYFETQLGNGESAMSWYQQAWQAAEGPATRQQWGVNYLEALVTFAPEDGAAISGTARLLLEELSGQRDAIHQRTARELREMSRLLLAWAGEAPQEEARQQALASLREQMRDICEPLETRPDVCDSFLVAVAAPGDNAT</sequence>
<evidence type="ECO:0000313" key="4">
    <source>
        <dbReference type="Proteomes" id="UP000323708"/>
    </source>
</evidence>
<dbReference type="InterPro" id="IPR013766">
    <property type="entry name" value="Thioredoxin_domain"/>
</dbReference>
<dbReference type="Pfam" id="PF13899">
    <property type="entry name" value="Thioredoxin_7"/>
    <property type="match status" value="1"/>
</dbReference>
<dbReference type="EMBL" id="VTUX01000001">
    <property type="protein sequence ID" value="KAA1194359.1"/>
    <property type="molecule type" value="Genomic_DNA"/>
</dbReference>
<dbReference type="Gene3D" id="3.40.30.10">
    <property type="entry name" value="Glutaredoxin"/>
    <property type="match status" value="1"/>
</dbReference>
<dbReference type="AlphaFoldDB" id="A0A5B0X819"/>
<dbReference type="PROSITE" id="PS51352">
    <property type="entry name" value="THIOREDOXIN_2"/>
    <property type="match status" value="1"/>
</dbReference>
<name>A0A5B0X819_9GAMM</name>
<dbReference type="RefSeq" id="WP_149609828.1">
    <property type="nucleotide sequence ID" value="NZ_VTUX01000001.1"/>
</dbReference>
<evidence type="ECO:0000256" key="1">
    <source>
        <dbReference type="ARBA" id="ARBA00022729"/>
    </source>
</evidence>
<proteinExistence type="predicted"/>
<dbReference type="Proteomes" id="UP000323708">
    <property type="component" value="Unassembled WGS sequence"/>
</dbReference>
<organism evidence="3 4">
    <name type="scientific">Pseudohalioglobus sediminis</name>
    <dbReference type="NCBI Taxonomy" id="2606449"/>
    <lineage>
        <taxon>Bacteria</taxon>
        <taxon>Pseudomonadati</taxon>
        <taxon>Pseudomonadota</taxon>
        <taxon>Gammaproteobacteria</taxon>
        <taxon>Cellvibrionales</taxon>
        <taxon>Halieaceae</taxon>
        <taxon>Pseudohalioglobus</taxon>
    </lineage>
</organism>
<reference evidence="3 4" key="1">
    <citation type="submission" date="2019-09" db="EMBL/GenBank/DDBJ databases">
        <authorList>
            <person name="Chen X.-Y."/>
        </authorList>
    </citation>
    <scope>NUCLEOTIDE SEQUENCE [LARGE SCALE GENOMIC DNA]</scope>
    <source>
        <strain evidence="3 4">NY5</strain>
    </source>
</reference>
<comment type="caution">
    <text evidence="3">The sequence shown here is derived from an EMBL/GenBank/DDBJ whole genome shotgun (WGS) entry which is preliminary data.</text>
</comment>
<evidence type="ECO:0000259" key="2">
    <source>
        <dbReference type="PROSITE" id="PS51352"/>
    </source>
</evidence>
<gene>
    <name evidence="3" type="ORF">F0M18_02705</name>
</gene>
<dbReference type="GO" id="GO:0006950">
    <property type="term" value="P:response to stress"/>
    <property type="evidence" value="ECO:0007669"/>
    <property type="project" value="UniProtKB-ARBA"/>
</dbReference>
<dbReference type="Gene3D" id="1.25.40.10">
    <property type="entry name" value="Tetratricopeptide repeat domain"/>
    <property type="match status" value="1"/>
</dbReference>
<dbReference type="InterPro" id="IPR051099">
    <property type="entry name" value="AGR/TXD"/>
</dbReference>
<dbReference type="SUPFAM" id="SSF52833">
    <property type="entry name" value="Thioredoxin-like"/>
    <property type="match status" value="1"/>
</dbReference>
<evidence type="ECO:0000313" key="3">
    <source>
        <dbReference type="EMBL" id="KAA1194359.1"/>
    </source>
</evidence>
<dbReference type="InterPro" id="IPR011990">
    <property type="entry name" value="TPR-like_helical_dom_sf"/>
</dbReference>
<dbReference type="PROSITE" id="PS51257">
    <property type="entry name" value="PROKAR_LIPOPROTEIN"/>
    <property type="match status" value="1"/>
</dbReference>
<keyword evidence="1" id="KW-0732">Signal</keyword>
<keyword evidence="4" id="KW-1185">Reference proteome</keyword>
<dbReference type="InterPro" id="IPR036249">
    <property type="entry name" value="Thioredoxin-like_sf"/>
</dbReference>
<accession>A0A5B0X819</accession>
<dbReference type="PANTHER" id="PTHR15337:SF11">
    <property type="entry name" value="THIOREDOXIN DOMAIN-CONTAINING PROTEIN"/>
    <property type="match status" value="1"/>
</dbReference>